<protein>
    <submittedName>
        <fullName evidence="6">Peptide/nickel transport system substrate-binding protein</fullName>
    </submittedName>
</protein>
<evidence type="ECO:0000259" key="5">
    <source>
        <dbReference type="Pfam" id="PF00496"/>
    </source>
</evidence>
<name>A0A1H8URM8_9RHOB</name>
<accession>A0A1H8URM8</accession>
<dbReference type="GO" id="GO:1904680">
    <property type="term" value="F:peptide transmembrane transporter activity"/>
    <property type="evidence" value="ECO:0007669"/>
    <property type="project" value="TreeGrafter"/>
</dbReference>
<dbReference type="Proteomes" id="UP000198893">
    <property type="component" value="Unassembled WGS sequence"/>
</dbReference>
<reference evidence="6 7" key="1">
    <citation type="submission" date="2016-10" db="EMBL/GenBank/DDBJ databases">
        <authorList>
            <person name="de Groot N.N."/>
        </authorList>
    </citation>
    <scope>NUCLEOTIDE SEQUENCE [LARGE SCALE GENOMIC DNA]</scope>
    <source>
        <strain evidence="6 7">DSM 27842</strain>
    </source>
</reference>
<dbReference type="PANTHER" id="PTHR30290:SF9">
    <property type="entry name" value="OLIGOPEPTIDE-BINDING PROTEIN APPA"/>
    <property type="match status" value="1"/>
</dbReference>
<comment type="subcellular location">
    <subcellularLocation>
        <location evidence="1">Periplasm</location>
    </subcellularLocation>
</comment>
<keyword evidence="3" id="KW-0813">Transport</keyword>
<proteinExistence type="inferred from homology"/>
<keyword evidence="4" id="KW-0732">Signal</keyword>
<dbReference type="InterPro" id="IPR000914">
    <property type="entry name" value="SBP_5_dom"/>
</dbReference>
<dbReference type="OrthoDB" id="9803988at2"/>
<gene>
    <name evidence="6" type="ORF">SAMN04490248_1222</name>
</gene>
<keyword evidence="7" id="KW-1185">Reference proteome</keyword>
<dbReference type="PANTHER" id="PTHR30290">
    <property type="entry name" value="PERIPLASMIC BINDING COMPONENT OF ABC TRANSPORTER"/>
    <property type="match status" value="1"/>
</dbReference>
<organism evidence="6 7">
    <name type="scientific">Salinihabitans flavidus</name>
    <dbReference type="NCBI Taxonomy" id="569882"/>
    <lineage>
        <taxon>Bacteria</taxon>
        <taxon>Pseudomonadati</taxon>
        <taxon>Pseudomonadota</taxon>
        <taxon>Alphaproteobacteria</taxon>
        <taxon>Rhodobacterales</taxon>
        <taxon>Roseobacteraceae</taxon>
        <taxon>Salinihabitans</taxon>
    </lineage>
</organism>
<dbReference type="SUPFAM" id="SSF53850">
    <property type="entry name" value="Periplasmic binding protein-like II"/>
    <property type="match status" value="1"/>
</dbReference>
<sequence length="417" mass="47007">MLEEGVRFHNDREMTAEDVKFSLERILEPDTGSRRRQNLEQIESIEVIDNHTVAIHLSTPFAPFLSNLVGVWAAIIPEESVAEDGTIAEPVGTGPFAFGDYAMNENLTLERFDDYWRPDVPYLDEVVLMPLSDDAARMVALRTGAVDLVTSVPEQLLPTLMANEDRGFELLVAPGTTWRMAIMNNTRPPFDDVRVRQAVNLAVDREEVMLARTFGFGTLENQIWDEKSFWRMAADVPQRDVEKARDLLAEAGYPDGLPVTIEARSTYLDDAQVVQGHLNEAGFQAEIAISDWAVLSDRMRSGEYDIAISGAGWYADPDGRYGRFYTPDGPANYFAGGYENPEVTELLRQAREQVDPKARKDIYQEIFDIIQAEVPHVMLYFAPNTMAWRPEVKGFRTDRQGGLSNADTGLAYVWLDR</sequence>
<evidence type="ECO:0000313" key="6">
    <source>
        <dbReference type="EMBL" id="SEP05855.1"/>
    </source>
</evidence>
<dbReference type="Gene3D" id="3.10.105.10">
    <property type="entry name" value="Dipeptide-binding Protein, Domain 3"/>
    <property type="match status" value="1"/>
</dbReference>
<dbReference type="Gene3D" id="3.40.190.10">
    <property type="entry name" value="Periplasmic binding protein-like II"/>
    <property type="match status" value="1"/>
</dbReference>
<dbReference type="EMBL" id="FODS01000022">
    <property type="protein sequence ID" value="SEP05855.1"/>
    <property type="molecule type" value="Genomic_DNA"/>
</dbReference>
<evidence type="ECO:0000313" key="7">
    <source>
        <dbReference type="Proteomes" id="UP000198893"/>
    </source>
</evidence>
<evidence type="ECO:0000256" key="1">
    <source>
        <dbReference type="ARBA" id="ARBA00004418"/>
    </source>
</evidence>
<dbReference type="GO" id="GO:0015833">
    <property type="term" value="P:peptide transport"/>
    <property type="evidence" value="ECO:0007669"/>
    <property type="project" value="TreeGrafter"/>
</dbReference>
<dbReference type="Gene3D" id="3.90.76.10">
    <property type="entry name" value="Dipeptide-binding Protein, Domain 1"/>
    <property type="match status" value="1"/>
</dbReference>
<dbReference type="AlphaFoldDB" id="A0A1H8URM8"/>
<comment type="similarity">
    <text evidence="2">Belongs to the bacterial solute-binding protein 5 family.</text>
</comment>
<dbReference type="InterPro" id="IPR039424">
    <property type="entry name" value="SBP_5"/>
</dbReference>
<evidence type="ECO:0000256" key="2">
    <source>
        <dbReference type="ARBA" id="ARBA00005695"/>
    </source>
</evidence>
<dbReference type="Pfam" id="PF00496">
    <property type="entry name" value="SBP_bac_5"/>
    <property type="match status" value="1"/>
</dbReference>
<evidence type="ECO:0000256" key="4">
    <source>
        <dbReference type="ARBA" id="ARBA00022729"/>
    </source>
</evidence>
<dbReference type="STRING" id="569882.SAMN04490248_1222"/>
<evidence type="ECO:0000256" key="3">
    <source>
        <dbReference type="ARBA" id="ARBA00022448"/>
    </source>
</evidence>
<feature type="domain" description="Solute-binding protein family 5" evidence="5">
    <location>
        <begin position="2"/>
        <end position="329"/>
    </location>
</feature>
<dbReference type="RefSeq" id="WP_093119768.1">
    <property type="nucleotide sequence ID" value="NZ_FODS01000022.1"/>
</dbReference>